<reference evidence="3 4" key="1">
    <citation type="submission" date="2019-09" db="EMBL/GenBank/DDBJ databases">
        <title>Genome sequence and assembly of Flavobacterium sp.</title>
        <authorList>
            <person name="Chhetri G."/>
        </authorList>
    </citation>
    <scope>NUCLEOTIDE SEQUENCE [LARGE SCALE GENOMIC DNA]</scope>
    <source>
        <strain evidence="3 4">SNL9</strain>
    </source>
</reference>
<evidence type="ECO:0000256" key="1">
    <source>
        <dbReference type="SAM" id="SignalP"/>
    </source>
</evidence>
<evidence type="ECO:0000259" key="2">
    <source>
        <dbReference type="Pfam" id="PF00656"/>
    </source>
</evidence>
<accession>A0A5M6CKR6</accession>
<dbReference type="Proteomes" id="UP000325141">
    <property type="component" value="Unassembled WGS sequence"/>
</dbReference>
<keyword evidence="1" id="KW-0732">Signal</keyword>
<name>A0A5M6CKR6_9FLAO</name>
<feature type="chain" id="PRO_5024280125" evidence="1">
    <location>
        <begin position="25"/>
        <end position="1370"/>
    </location>
</feature>
<proteinExistence type="predicted"/>
<dbReference type="GO" id="GO:0006508">
    <property type="term" value="P:proteolysis"/>
    <property type="evidence" value="ECO:0007669"/>
    <property type="project" value="InterPro"/>
</dbReference>
<dbReference type="SUPFAM" id="SSF82171">
    <property type="entry name" value="DPP6 N-terminal domain-like"/>
    <property type="match status" value="1"/>
</dbReference>
<evidence type="ECO:0000313" key="4">
    <source>
        <dbReference type="Proteomes" id="UP000325141"/>
    </source>
</evidence>
<dbReference type="SUPFAM" id="SSF50965">
    <property type="entry name" value="Galactose oxidase, central domain"/>
    <property type="match status" value="1"/>
</dbReference>
<dbReference type="InterPro" id="IPR011043">
    <property type="entry name" value="Gal_Oxase/kelch_b-propeller"/>
</dbReference>
<sequence length="1370" mass="155267">MLTCLCKTATALFLIIFFSQICCAQTDKSYAIEFKDYHSVTIEDIKLTHDKKHIITSDYDGKVLMFDAKNIDFERTLKPPGGIPISGLQPVKKDSLLLMSQRFQDSFKAEYDSLLLKNLYFETIPLTKQQLSFQITNLDADNYFGTLYNDSSQYGFTLYDLDLNTIATVAGLGIIPPKHISISHNLEKLSYLPPLKKEIITLGLKTNNVINTISIPENKEIISLFFDKYSHDLFAITTEKDSGNIALYNLNSGSFKAPVYTVKHFAETSAKVICTYDKDLHIITITDGLYPIKPLIILRDKNGFSHDIADLYTGASNAVVNTDRKEIIFVNGSNFKNVKDLSVYNYSTKNITGTFPETSGNFYSSAFLPDNSWVVYKQGDRDDVLYKYFETGTFNNRFHTNNLRGDESGLSLGKLYNNNSITVYYGKDKNGSDNTAYFYYDLVKDKHIQITDAPLNFSTLQDYNHEKKTLLLSNDFYTNNGHTPTINLEFVKDDKIIPIAGKYKFGKFSNDGNYILTINSEDLIEIKKTTDLKVIFSRQLIKGSYNLHSTDRSFFIVSNSYHTITENPCNKESLFIEVKNDTATVTETPCVVINSISNINNNFAFITDNAGLAVNGKALGFNKSHFPQTVSFNKDASKFMVSFNDGKIAIYSTETMKPLGFMLHPDSKTHIFYDTQNNYFSNTNADSYLTVFEKGIKIPTSKITKDYFNPVKILELFDTPNENYLTALTKALHLRKDNIALDDVIDYKPVAANTDLNKITDSKKPDLYLLSIGVSDYQDKSYNLTFSDKDAIDIAKIYGNLNAEQLHAYNDKFFGEKFRLYNQENELLGTISHYQGTYKSSGQKYLLNTAGTMWLENLNGTYTIWDYTTGAVDSVNIPATEQTGFTNDTNVQIFAKPDNTGFYLKGKEHLFEYLFHSKKFTPALLAFEPKKENFTVLKNDRWLYFNNNEKELKISTGNFKSDKAEHTYTLSSTGYFTKIKDLKADGSTATDSLWLANKEFKTASADGKYVFFSTTDGLFYLNLQEKELIPNRLPIAISNQYNYEVSADSDNNQFYILENIQDSAEKKLTYYNFSGKILKSHTFAKDYKVSDGIVNNGKSYYYIREDEGLLSETVFNDSDKILENVLPHTFGTIYMEYLTNEKSTYESIQQKLQVFFSKASANDQVMLFLAGHGVLDSKNNYYYAPYDMDFENVHRNGVSFETIVKSLQKSPSKNKLLLMDTCHSGKTIDLEEDTTKASTNKPHNQGDRGLKIVSGSAPKYKVSDVVSTLFEDFLSNSGITIISASSGGDLAQEHKDWGNGAFTASYIKIMKHKMGGSLATFMLNEEQTRTAVPLNDSFINELYKEVIDITNGKQVPDLREINKNANIHIW</sequence>
<dbReference type="SUPFAM" id="SSF50998">
    <property type="entry name" value="Quinoprotein alcohol dehydrogenase-like"/>
    <property type="match status" value="1"/>
</dbReference>
<keyword evidence="4" id="KW-1185">Reference proteome</keyword>
<feature type="domain" description="Peptidase C14 caspase" evidence="2">
    <location>
        <begin position="1136"/>
        <end position="1356"/>
    </location>
</feature>
<comment type="caution">
    <text evidence="3">The sequence shown here is derived from an EMBL/GenBank/DDBJ whole genome shotgun (WGS) entry which is preliminary data.</text>
</comment>
<dbReference type="GO" id="GO:0004197">
    <property type="term" value="F:cysteine-type endopeptidase activity"/>
    <property type="evidence" value="ECO:0007669"/>
    <property type="project" value="InterPro"/>
</dbReference>
<gene>
    <name evidence="3" type="ORF">F0460_07580</name>
</gene>
<organism evidence="3 4">
    <name type="scientific">Paenimyroides baculatum</name>
    <dbReference type="NCBI Taxonomy" id="2608000"/>
    <lineage>
        <taxon>Bacteria</taxon>
        <taxon>Pseudomonadati</taxon>
        <taxon>Bacteroidota</taxon>
        <taxon>Flavobacteriia</taxon>
        <taxon>Flavobacteriales</taxon>
        <taxon>Flavobacteriaceae</taxon>
        <taxon>Paenimyroides</taxon>
    </lineage>
</organism>
<protein>
    <submittedName>
        <fullName evidence="3">Caspase family protein</fullName>
    </submittedName>
</protein>
<dbReference type="InterPro" id="IPR011600">
    <property type="entry name" value="Pept_C14_caspase"/>
</dbReference>
<dbReference type="Gene3D" id="3.40.50.1460">
    <property type="match status" value="1"/>
</dbReference>
<dbReference type="RefSeq" id="WP_150011854.1">
    <property type="nucleotide sequence ID" value="NZ_VWSG01000004.1"/>
</dbReference>
<evidence type="ECO:0000313" key="3">
    <source>
        <dbReference type="EMBL" id="KAA5535633.1"/>
    </source>
</evidence>
<dbReference type="Pfam" id="PF00656">
    <property type="entry name" value="Peptidase_C14"/>
    <property type="match status" value="1"/>
</dbReference>
<dbReference type="EMBL" id="VWSG01000004">
    <property type="protein sequence ID" value="KAA5535633.1"/>
    <property type="molecule type" value="Genomic_DNA"/>
</dbReference>
<dbReference type="InterPro" id="IPR011047">
    <property type="entry name" value="Quinoprotein_ADH-like_sf"/>
</dbReference>
<feature type="signal peptide" evidence="1">
    <location>
        <begin position="1"/>
        <end position="24"/>
    </location>
</feature>